<organism evidence="1 2">
    <name type="scientific">Arenimonas metalli CF5-1</name>
    <dbReference type="NCBI Taxonomy" id="1384056"/>
    <lineage>
        <taxon>Bacteria</taxon>
        <taxon>Pseudomonadati</taxon>
        <taxon>Pseudomonadota</taxon>
        <taxon>Gammaproteobacteria</taxon>
        <taxon>Lysobacterales</taxon>
        <taxon>Lysobacteraceae</taxon>
        <taxon>Arenimonas</taxon>
    </lineage>
</organism>
<evidence type="ECO:0000313" key="2">
    <source>
        <dbReference type="Proteomes" id="UP000029393"/>
    </source>
</evidence>
<proteinExistence type="predicted"/>
<evidence type="ECO:0000313" key="1">
    <source>
        <dbReference type="EMBL" id="KFN46839.1"/>
    </source>
</evidence>
<protein>
    <submittedName>
        <fullName evidence="1">Uncharacterized protein</fullName>
    </submittedName>
</protein>
<dbReference type="EMBL" id="AVCK01000012">
    <property type="protein sequence ID" value="KFN46839.1"/>
    <property type="molecule type" value="Genomic_DNA"/>
</dbReference>
<dbReference type="OrthoDB" id="5966679at2"/>
<reference evidence="1 2" key="1">
    <citation type="submission" date="2013-09" db="EMBL/GenBank/DDBJ databases">
        <title>Genome sequencing of Arenimonas metalli.</title>
        <authorList>
            <person name="Chen F."/>
            <person name="Wang G."/>
        </authorList>
    </citation>
    <scope>NUCLEOTIDE SEQUENCE [LARGE SCALE GENOMIC DNA]</scope>
    <source>
        <strain evidence="1 2">CF5-1</strain>
    </source>
</reference>
<comment type="caution">
    <text evidence="1">The sequence shown here is derived from an EMBL/GenBank/DDBJ whole genome shotgun (WGS) entry which is preliminary data.</text>
</comment>
<sequence>MYAKFKTNLIGLTVALGFVLAGYALGEPPMASQALASPEAGLAQADEAAGKARRGALKRHLAMPYVSLAALLPRRES</sequence>
<keyword evidence="2" id="KW-1185">Reference proteome</keyword>
<dbReference type="STRING" id="1384056.N787_00670"/>
<gene>
    <name evidence="1" type="ORF">N787_00670</name>
</gene>
<dbReference type="Proteomes" id="UP000029393">
    <property type="component" value="Unassembled WGS sequence"/>
</dbReference>
<dbReference type="RefSeq" id="WP_034210939.1">
    <property type="nucleotide sequence ID" value="NZ_AVCK01000012.1"/>
</dbReference>
<dbReference type="AlphaFoldDB" id="A0A091B7L5"/>
<accession>A0A091B7L5</accession>
<name>A0A091B7L5_9GAMM</name>
<dbReference type="PATRIC" id="fig|1384056.3.peg.764"/>